<protein>
    <submittedName>
        <fullName evidence="1">Uncharacterized protein</fullName>
    </submittedName>
</protein>
<dbReference type="EMBL" id="RCBY01000266">
    <property type="protein sequence ID" value="RQH27377.1"/>
    <property type="molecule type" value="Genomic_DNA"/>
</dbReference>
<comment type="caution">
    <text evidence="1">The sequence shown here is derived from an EMBL/GenBank/DDBJ whole genome shotgun (WGS) entry which is preliminary data.</text>
</comment>
<keyword evidence="2" id="KW-1185">Reference proteome</keyword>
<accession>A0A3N6QCI2</accession>
<evidence type="ECO:0000313" key="2">
    <source>
        <dbReference type="Proteomes" id="UP000269154"/>
    </source>
</evidence>
<dbReference type="Proteomes" id="UP000269154">
    <property type="component" value="Unassembled WGS sequence"/>
</dbReference>
<sequence length="73" mass="8619">MKKAEGRRQKAEGRRQKEKLLMDSLQHATLPPITRTNFKQHSWALHKMRDDFNSFVEWASCPFLIFSPTGFQL</sequence>
<reference evidence="1 2" key="1">
    <citation type="journal article" date="2018" name="ACS Chem. Biol.">
        <title>Ketoreductase domain dysfunction expands chemodiversity: malyngamide biosynthesis in the cyanobacterium Okeania hirsuta.</title>
        <authorList>
            <person name="Moss N.A."/>
            <person name="Leao T."/>
            <person name="Rankin M."/>
            <person name="McCullough T.M."/>
            <person name="Qu P."/>
            <person name="Korobeynikov A."/>
            <person name="Smith J.L."/>
            <person name="Gerwick L."/>
            <person name="Gerwick W.H."/>
        </authorList>
    </citation>
    <scope>NUCLEOTIDE SEQUENCE [LARGE SCALE GENOMIC DNA]</scope>
    <source>
        <strain evidence="1 2">PAB10Feb10-1</strain>
    </source>
</reference>
<evidence type="ECO:0000313" key="1">
    <source>
        <dbReference type="EMBL" id="RQH27377.1"/>
    </source>
</evidence>
<gene>
    <name evidence="1" type="ORF">D5R40_28075</name>
</gene>
<dbReference type="AlphaFoldDB" id="A0A3N6QCI2"/>
<proteinExistence type="predicted"/>
<name>A0A3N6QCI2_9CYAN</name>
<organism evidence="1 2">
    <name type="scientific">Okeania hirsuta</name>
    <dbReference type="NCBI Taxonomy" id="1458930"/>
    <lineage>
        <taxon>Bacteria</taxon>
        <taxon>Bacillati</taxon>
        <taxon>Cyanobacteriota</taxon>
        <taxon>Cyanophyceae</taxon>
        <taxon>Oscillatoriophycideae</taxon>
        <taxon>Oscillatoriales</taxon>
        <taxon>Microcoleaceae</taxon>
        <taxon>Okeania</taxon>
    </lineage>
</organism>